<proteinExistence type="predicted"/>
<gene>
    <name evidence="1" type="ORF">GWK10_03365</name>
</gene>
<organism evidence="1 2">
    <name type="scientific">Spongiivirga citrea</name>
    <dbReference type="NCBI Taxonomy" id="1481457"/>
    <lineage>
        <taxon>Bacteria</taxon>
        <taxon>Pseudomonadati</taxon>
        <taxon>Bacteroidota</taxon>
        <taxon>Flavobacteriia</taxon>
        <taxon>Flavobacteriales</taxon>
        <taxon>Flavobacteriaceae</taxon>
        <taxon>Spongiivirga</taxon>
    </lineage>
</organism>
<dbReference type="SUPFAM" id="SSF53756">
    <property type="entry name" value="UDP-Glycosyltransferase/glycogen phosphorylase"/>
    <property type="match status" value="1"/>
</dbReference>
<protein>
    <submittedName>
        <fullName evidence="1">Glycosyltransferase</fullName>
    </submittedName>
</protein>
<keyword evidence="1" id="KW-0808">Transferase</keyword>
<accession>A0A6M0CFL1</accession>
<dbReference type="GO" id="GO:0016740">
    <property type="term" value="F:transferase activity"/>
    <property type="evidence" value="ECO:0007669"/>
    <property type="project" value="UniProtKB-KW"/>
</dbReference>
<keyword evidence="2" id="KW-1185">Reference proteome</keyword>
<dbReference type="CDD" id="cd03801">
    <property type="entry name" value="GT4_PimA-like"/>
    <property type="match status" value="1"/>
</dbReference>
<reference evidence="1 2" key="1">
    <citation type="submission" date="2020-01" db="EMBL/GenBank/DDBJ databases">
        <title>Spongiivirga citrea KCTC 32990T.</title>
        <authorList>
            <person name="Wang G."/>
        </authorList>
    </citation>
    <scope>NUCLEOTIDE SEQUENCE [LARGE SCALE GENOMIC DNA]</scope>
    <source>
        <strain evidence="1 2">KCTC 32990</strain>
    </source>
</reference>
<dbReference type="RefSeq" id="WP_164029478.1">
    <property type="nucleotide sequence ID" value="NZ_JAABOQ010000001.1"/>
</dbReference>
<evidence type="ECO:0000313" key="2">
    <source>
        <dbReference type="Proteomes" id="UP000474296"/>
    </source>
</evidence>
<sequence length="409" mass="47015">MKKLLIIGFVFPEPASTAAGSRMLQLIQLFIEDKWDITFATAADSSGFEFNLEQLGVTIKKIVLNDSSFDLFISALQPTAVMFDRFMIEEQFGWRVAEHCPDALRILDTEDLHFLRQGREVAFKNETVAEKRDLLNDHFKREVAAMYRCDLSLIISSFEYYLLINKFDFPSYLLHYIPFFQDSISATRQQELPSFDDRTGFVTVGNFLHPPNLDSVVYLKEVVWPLIRRKIPDIVINIYGAYGYEKVQRLHNKKEGFLIQGRAEAVSNIMSKARVCLSPLRFGAGLKGKFIDAMNNGTPIVTTKIGAEGMSINDNWPGYVSDDPKEIATKAALLYNDKAEWKRAQKIGFSTINDHFSKSKYQMAFVDRLNELLLNLRQHREKNTVGQLLTHHQLQSTKYMAKWIEEKNK</sequence>
<comment type="caution">
    <text evidence="1">The sequence shown here is derived from an EMBL/GenBank/DDBJ whole genome shotgun (WGS) entry which is preliminary data.</text>
</comment>
<dbReference type="AlphaFoldDB" id="A0A6M0CFL1"/>
<dbReference type="Pfam" id="PF13692">
    <property type="entry name" value="Glyco_trans_1_4"/>
    <property type="match status" value="1"/>
</dbReference>
<dbReference type="Proteomes" id="UP000474296">
    <property type="component" value="Unassembled WGS sequence"/>
</dbReference>
<dbReference type="Gene3D" id="3.40.50.2000">
    <property type="entry name" value="Glycogen Phosphorylase B"/>
    <property type="match status" value="1"/>
</dbReference>
<evidence type="ECO:0000313" key="1">
    <source>
        <dbReference type="EMBL" id="NER16232.1"/>
    </source>
</evidence>
<dbReference type="EMBL" id="JAABOQ010000001">
    <property type="protein sequence ID" value="NER16232.1"/>
    <property type="molecule type" value="Genomic_DNA"/>
</dbReference>
<name>A0A6M0CFL1_9FLAO</name>